<keyword evidence="1" id="KW-0227">DNA damage</keyword>
<dbReference type="GO" id="GO:0032259">
    <property type="term" value="P:methylation"/>
    <property type="evidence" value="ECO:0007669"/>
    <property type="project" value="UniProtKB-KW"/>
</dbReference>
<dbReference type="PANTHER" id="PTHR42942">
    <property type="entry name" value="6-O-METHYLGUANINE DNA METHYLTRANSFERASE"/>
    <property type="match status" value="1"/>
</dbReference>
<dbReference type="GO" id="GO:0006281">
    <property type="term" value="P:DNA repair"/>
    <property type="evidence" value="ECO:0007669"/>
    <property type="project" value="InterPro"/>
</dbReference>
<proteinExistence type="predicted"/>
<dbReference type="EMBL" id="QWEZ01000002">
    <property type="protein sequence ID" value="RRJ83310.1"/>
    <property type="molecule type" value="Genomic_DNA"/>
</dbReference>
<dbReference type="EC" id="2.1.1.63" evidence="3"/>
<name>A0A3P3VKU3_9GAMM</name>
<dbReference type="InterPro" id="IPR036388">
    <property type="entry name" value="WH-like_DNA-bd_sf"/>
</dbReference>
<accession>A0A3P3VKU3</accession>
<dbReference type="AlphaFoldDB" id="A0A3P3VKU3"/>
<sequence length="107" mass="11981">MDNSSPQVRIWQVVSLVPAGAVVTYGQVARMAGLPQHARMVGSVLRQLPRGTNIPWHRVINSQGRISFPAGSAQYQRQQALLLEEGIEFIGDRVPLRRFQWQGGFEN</sequence>
<evidence type="ECO:0000256" key="1">
    <source>
        <dbReference type="ARBA" id="ARBA00022763"/>
    </source>
</evidence>
<evidence type="ECO:0000313" key="3">
    <source>
        <dbReference type="EMBL" id="RRJ83310.1"/>
    </source>
</evidence>
<dbReference type="PANTHER" id="PTHR42942:SF1">
    <property type="entry name" value="ALKYLTRANSFERASE-LIKE PROTEIN 1"/>
    <property type="match status" value="1"/>
</dbReference>
<dbReference type="SUPFAM" id="SSF46767">
    <property type="entry name" value="Methylated DNA-protein cysteine methyltransferase, C-terminal domain"/>
    <property type="match status" value="1"/>
</dbReference>
<feature type="domain" description="Methylated-DNA-[protein]-cysteine S-methyltransferase DNA binding" evidence="2">
    <location>
        <begin position="7"/>
        <end position="87"/>
    </location>
</feature>
<dbReference type="GO" id="GO:0003908">
    <property type="term" value="F:methylated-DNA-[protein]-cysteine S-methyltransferase activity"/>
    <property type="evidence" value="ECO:0007669"/>
    <property type="project" value="UniProtKB-EC"/>
</dbReference>
<dbReference type="CDD" id="cd06445">
    <property type="entry name" value="ATase"/>
    <property type="match status" value="1"/>
</dbReference>
<dbReference type="InterPro" id="IPR014048">
    <property type="entry name" value="MethylDNA_cys_MeTrfase_DNA-bd"/>
</dbReference>
<dbReference type="RefSeq" id="WP_125017881.1">
    <property type="nucleotide sequence ID" value="NZ_QWEZ01000002.1"/>
</dbReference>
<organism evidence="3 4">
    <name type="scientific">Aestuariirhabdus litorea</name>
    <dbReference type="NCBI Taxonomy" id="2528527"/>
    <lineage>
        <taxon>Bacteria</taxon>
        <taxon>Pseudomonadati</taxon>
        <taxon>Pseudomonadota</taxon>
        <taxon>Gammaproteobacteria</taxon>
        <taxon>Oceanospirillales</taxon>
        <taxon>Aestuariirhabdaceae</taxon>
        <taxon>Aestuariirhabdus</taxon>
    </lineage>
</organism>
<dbReference type="InterPro" id="IPR036217">
    <property type="entry name" value="MethylDNA_cys_MeTrfase_DNAb"/>
</dbReference>
<reference evidence="3 4" key="1">
    <citation type="submission" date="2018-08" db="EMBL/GenBank/DDBJ databases">
        <authorList>
            <person name="Khan S.A."/>
        </authorList>
    </citation>
    <scope>NUCLEOTIDE SEQUENCE [LARGE SCALE GENOMIC DNA]</scope>
    <source>
        <strain evidence="3 4">GTF-13</strain>
    </source>
</reference>
<dbReference type="Proteomes" id="UP000280792">
    <property type="component" value="Unassembled WGS sequence"/>
</dbReference>
<evidence type="ECO:0000259" key="2">
    <source>
        <dbReference type="Pfam" id="PF01035"/>
    </source>
</evidence>
<keyword evidence="3" id="KW-0489">Methyltransferase</keyword>
<evidence type="ECO:0000313" key="4">
    <source>
        <dbReference type="Proteomes" id="UP000280792"/>
    </source>
</evidence>
<keyword evidence="4" id="KW-1185">Reference proteome</keyword>
<gene>
    <name evidence="3" type="ORF">D0544_15930</name>
</gene>
<reference evidence="3 4" key="2">
    <citation type="submission" date="2018-12" db="EMBL/GenBank/DDBJ databases">
        <title>Simiduia agarivorans gen. nov., sp. nov., a marine, agarolytic bacterium isolated from shallow coastal water from Keelung, Taiwan.</title>
        <authorList>
            <person name="Shieh W.Y."/>
        </authorList>
    </citation>
    <scope>NUCLEOTIDE SEQUENCE [LARGE SCALE GENOMIC DNA]</scope>
    <source>
        <strain evidence="3 4">GTF-13</strain>
    </source>
</reference>
<keyword evidence="3" id="KW-0808">Transferase</keyword>
<dbReference type="Gene3D" id="1.10.10.10">
    <property type="entry name" value="Winged helix-like DNA-binding domain superfamily/Winged helix DNA-binding domain"/>
    <property type="match status" value="1"/>
</dbReference>
<dbReference type="InterPro" id="IPR052520">
    <property type="entry name" value="ATL_DNA_repair"/>
</dbReference>
<dbReference type="Pfam" id="PF01035">
    <property type="entry name" value="DNA_binding_1"/>
    <property type="match status" value="1"/>
</dbReference>
<protein>
    <submittedName>
        <fullName evidence="3">Methylated-DNA--[protein]-cysteine S-methyltransferase</fullName>
        <ecNumber evidence="3">2.1.1.63</ecNumber>
    </submittedName>
</protein>
<dbReference type="NCBIfam" id="TIGR00589">
    <property type="entry name" value="ogt"/>
    <property type="match status" value="1"/>
</dbReference>
<comment type="caution">
    <text evidence="3">The sequence shown here is derived from an EMBL/GenBank/DDBJ whole genome shotgun (WGS) entry which is preliminary data.</text>
</comment>